<keyword evidence="3" id="KW-0731">Sigma factor</keyword>
<dbReference type="InterPro" id="IPR013249">
    <property type="entry name" value="RNA_pol_sigma70_r4_t2"/>
</dbReference>
<evidence type="ECO:0000313" key="8">
    <source>
        <dbReference type="EMBL" id="GAA5226775.1"/>
    </source>
</evidence>
<protein>
    <submittedName>
        <fullName evidence="8">Sigma-70 family RNA polymerase sigma factor</fullName>
    </submittedName>
</protein>
<accession>A0ABP9TMV0</accession>
<dbReference type="PANTHER" id="PTHR43133:SF25">
    <property type="entry name" value="RNA POLYMERASE SIGMA FACTOR RFAY-RELATED"/>
    <property type="match status" value="1"/>
</dbReference>
<feature type="domain" description="RNA polymerase sigma factor 70 region 4 type 2" evidence="7">
    <location>
        <begin position="133"/>
        <end position="177"/>
    </location>
</feature>
<evidence type="ECO:0000256" key="1">
    <source>
        <dbReference type="ARBA" id="ARBA00010641"/>
    </source>
</evidence>
<dbReference type="Gene3D" id="1.10.10.10">
    <property type="entry name" value="Winged helix-like DNA-binding domain superfamily/Winged helix DNA-binding domain"/>
    <property type="match status" value="1"/>
</dbReference>
<evidence type="ECO:0000313" key="9">
    <source>
        <dbReference type="Proteomes" id="UP001501257"/>
    </source>
</evidence>
<dbReference type="Gene3D" id="1.10.1740.10">
    <property type="match status" value="1"/>
</dbReference>
<dbReference type="Pfam" id="PF04542">
    <property type="entry name" value="Sigma70_r2"/>
    <property type="match status" value="1"/>
</dbReference>
<dbReference type="SUPFAM" id="SSF88946">
    <property type="entry name" value="Sigma2 domain of RNA polymerase sigma factors"/>
    <property type="match status" value="1"/>
</dbReference>
<dbReference type="InterPro" id="IPR013325">
    <property type="entry name" value="RNA_pol_sigma_r2"/>
</dbReference>
<evidence type="ECO:0000259" key="7">
    <source>
        <dbReference type="Pfam" id="PF08281"/>
    </source>
</evidence>
<comment type="similarity">
    <text evidence="1">Belongs to the sigma-70 factor family. ECF subfamily.</text>
</comment>
<evidence type="ECO:0000259" key="6">
    <source>
        <dbReference type="Pfam" id="PF04542"/>
    </source>
</evidence>
<reference evidence="9" key="1">
    <citation type="journal article" date="2019" name="Int. J. Syst. Evol. Microbiol.">
        <title>The Global Catalogue of Microorganisms (GCM) 10K type strain sequencing project: providing services to taxonomists for standard genome sequencing and annotation.</title>
        <authorList>
            <consortium name="The Broad Institute Genomics Platform"/>
            <consortium name="The Broad Institute Genome Sequencing Center for Infectious Disease"/>
            <person name="Wu L."/>
            <person name="Ma J."/>
        </authorList>
    </citation>
    <scope>NUCLEOTIDE SEQUENCE [LARGE SCALE GENOMIC DNA]</scope>
    <source>
        <strain evidence="9">JCM 18952</strain>
    </source>
</reference>
<dbReference type="Pfam" id="PF08281">
    <property type="entry name" value="Sigma70_r4_2"/>
    <property type="match status" value="1"/>
</dbReference>
<comment type="caution">
    <text evidence="8">The sequence shown here is derived from an EMBL/GenBank/DDBJ whole genome shotgun (WGS) entry which is preliminary data.</text>
</comment>
<proteinExistence type="inferred from homology"/>
<keyword evidence="4" id="KW-0804">Transcription</keyword>
<dbReference type="CDD" id="cd06171">
    <property type="entry name" value="Sigma70_r4"/>
    <property type="match status" value="1"/>
</dbReference>
<feature type="region of interest" description="Disordered" evidence="5">
    <location>
        <begin position="177"/>
        <end position="197"/>
    </location>
</feature>
<dbReference type="Proteomes" id="UP001501257">
    <property type="component" value="Unassembled WGS sequence"/>
</dbReference>
<name>A0ABP9TMV0_9MICC</name>
<evidence type="ECO:0000256" key="4">
    <source>
        <dbReference type="ARBA" id="ARBA00023163"/>
    </source>
</evidence>
<dbReference type="InterPro" id="IPR013324">
    <property type="entry name" value="RNA_pol_sigma_r3/r4-like"/>
</dbReference>
<evidence type="ECO:0000256" key="3">
    <source>
        <dbReference type="ARBA" id="ARBA00023082"/>
    </source>
</evidence>
<dbReference type="InterPro" id="IPR007627">
    <property type="entry name" value="RNA_pol_sigma70_r2"/>
</dbReference>
<gene>
    <name evidence="8" type="ORF">GCM10025778_13080</name>
</gene>
<evidence type="ECO:0000256" key="5">
    <source>
        <dbReference type="SAM" id="MobiDB-lite"/>
    </source>
</evidence>
<dbReference type="InterPro" id="IPR039425">
    <property type="entry name" value="RNA_pol_sigma-70-like"/>
</dbReference>
<keyword evidence="2" id="KW-0805">Transcription regulation</keyword>
<sequence>MNQSSESDQDLWDGCAAGRANAFGVLFDRHADSVFRFCLSACGSWHDAEELVSIAFMEAWRKRGTIHLQHDSLLPWLLGVAAKANLNRNRTSRRHRALLEKLPRDEATTAFETDSAARLDAEEFSNDLLDGAALSKEERSAVVLCLMYDFTYADASSALKVPVGTIRSRLNRAKKKLRATAGTPEHNLSLSPESSLL</sequence>
<dbReference type="InterPro" id="IPR014284">
    <property type="entry name" value="RNA_pol_sigma-70_dom"/>
</dbReference>
<dbReference type="NCBIfam" id="TIGR02937">
    <property type="entry name" value="sigma70-ECF"/>
    <property type="match status" value="1"/>
</dbReference>
<keyword evidence="9" id="KW-1185">Reference proteome</keyword>
<dbReference type="InterPro" id="IPR036388">
    <property type="entry name" value="WH-like_DNA-bd_sf"/>
</dbReference>
<dbReference type="RefSeq" id="WP_210099806.1">
    <property type="nucleotide sequence ID" value="NZ_BAABLK010000022.1"/>
</dbReference>
<dbReference type="EMBL" id="BAABLK010000022">
    <property type="protein sequence ID" value="GAA5226775.1"/>
    <property type="molecule type" value="Genomic_DNA"/>
</dbReference>
<dbReference type="SUPFAM" id="SSF88659">
    <property type="entry name" value="Sigma3 and sigma4 domains of RNA polymerase sigma factors"/>
    <property type="match status" value="1"/>
</dbReference>
<evidence type="ECO:0000256" key="2">
    <source>
        <dbReference type="ARBA" id="ARBA00023015"/>
    </source>
</evidence>
<feature type="compositionally biased region" description="Polar residues" evidence="5">
    <location>
        <begin position="186"/>
        <end position="197"/>
    </location>
</feature>
<dbReference type="PANTHER" id="PTHR43133">
    <property type="entry name" value="RNA POLYMERASE ECF-TYPE SIGMA FACTO"/>
    <property type="match status" value="1"/>
</dbReference>
<feature type="domain" description="RNA polymerase sigma-70 region 2" evidence="6">
    <location>
        <begin position="26"/>
        <end position="94"/>
    </location>
</feature>
<organism evidence="8 9">
    <name type="scientific">Paeniglutamicibacter antarcticus</name>
    <dbReference type="NCBI Taxonomy" id="494023"/>
    <lineage>
        <taxon>Bacteria</taxon>
        <taxon>Bacillati</taxon>
        <taxon>Actinomycetota</taxon>
        <taxon>Actinomycetes</taxon>
        <taxon>Micrococcales</taxon>
        <taxon>Micrococcaceae</taxon>
        <taxon>Paeniglutamicibacter</taxon>
    </lineage>
</organism>